<proteinExistence type="predicted"/>
<feature type="compositionally biased region" description="Basic residues" evidence="1">
    <location>
        <begin position="253"/>
        <end position="264"/>
    </location>
</feature>
<evidence type="ECO:0000313" key="2">
    <source>
        <dbReference type="EMBL" id="QQY84803.1"/>
    </source>
</evidence>
<protein>
    <recommendedName>
        <fullName evidence="3">HNH homing endonuclease</fullName>
    </recommendedName>
</protein>
<geneLocation type="chloroplast" evidence="2"/>
<evidence type="ECO:0000256" key="1">
    <source>
        <dbReference type="SAM" id="MobiDB-lite"/>
    </source>
</evidence>
<accession>A0A7U1AQ01</accession>
<keyword evidence="2" id="KW-0934">Plastid</keyword>
<dbReference type="EMBL" id="MW315772">
    <property type="protein sequence ID" value="QQY84803.1"/>
    <property type="molecule type" value="Genomic_DNA"/>
</dbReference>
<gene>
    <name evidence="2" type="primary">orf277</name>
</gene>
<feature type="compositionally biased region" description="Basic and acidic residues" evidence="1">
    <location>
        <begin position="265"/>
        <end position="277"/>
    </location>
</feature>
<sequence>MERRNKLGFQTGVPERVLSRECVYRRPGWDLYLCCNQHPNDRSTKKYLRGVYTVRIMKKQFKNKVRNRTKLLRKRGLFKRERILDYNVCETMFFGAREKTLTYVFPGKFAFWEKASLLRGKIYPCNPYETFLNDCFRETCSLPVEQLCCSYHLHHIIPVFVLKQMFRKTKNKRYVELLTDSWNLMYLTVENHAKAHWLRFEVYGQKQDLWAARLLQAKFNKQALDKKPKKESSFLGFQEQTSQEQTLTFDPKKKFRKKRRKRRYYYKEKSRPRNGLE</sequence>
<dbReference type="AlphaFoldDB" id="A0A7U1AQ01"/>
<evidence type="ECO:0008006" key="3">
    <source>
        <dbReference type="Google" id="ProtNLM"/>
    </source>
</evidence>
<name>A0A7U1AQ01_9CHLO</name>
<feature type="compositionally biased region" description="Polar residues" evidence="1">
    <location>
        <begin position="238"/>
        <end position="248"/>
    </location>
</feature>
<reference evidence="2" key="1">
    <citation type="submission" date="2020-11" db="EMBL/GenBank/DDBJ databases">
        <title>The Chloroplast Genome of the Green Alga Chaetophora lobata.</title>
        <authorList>
            <person name="Liu B."/>
        </authorList>
    </citation>
    <scope>NUCLEOTIDE SEQUENCE</scope>
</reference>
<keyword evidence="2" id="KW-0150">Chloroplast</keyword>
<organism evidence="2">
    <name type="scientific">Chaetophora lobata</name>
    <dbReference type="NCBI Taxonomy" id="1249516"/>
    <lineage>
        <taxon>Eukaryota</taxon>
        <taxon>Viridiplantae</taxon>
        <taxon>Chlorophyta</taxon>
        <taxon>core chlorophytes</taxon>
        <taxon>Chlorophyceae</taxon>
        <taxon>OCC clade</taxon>
        <taxon>Chaetophorales</taxon>
        <taxon>Chaetophoraceae</taxon>
        <taxon>Chaetophora</taxon>
    </lineage>
</organism>
<feature type="region of interest" description="Disordered" evidence="1">
    <location>
        <begin position="234"/>
        <end position="277"/>
    </location>
</feature>